<dbReference type="PANTHER" id="PTHR11228">
    <property type="entry name" value="RADICAL SAM DOMAIN PROTEIN"/>
    <property type="match status" value="1"/>
</dbReference>
<feature type="domain" description="Radical SAM core" evidence="7">
    <location>
        <begin position="2"/>
        <end position="214"/>
    </location>
</feature>
<keyword evidence="5" id="KW-0408">Iron</keyword>
<proteinExistence type="predicted"/>
<dbReference type="RefSeq" id="WP_183351318.1">
    <property type="nucleotide sequence ID" value="NZ_JACHEO010000012.1"/>
</dbReference>
<dbReference type="Gene3D" id="3.20.20.70">
    <property type="entry name" value="Aldolase class I"/>
    <property type="match status" value="1"/>
</dbReference>
<evidence type="ECO:0000256" key="2">
    <source>
        <dbReference type="ARBA" id="ARBA00022485"/>
    </source>
</evidence>
<dbReference type="GO" id="GO:0046872">
    <property type="term" value="F:metal ion binding"/>
    <property type="evidence" value="ECO:0007669"/>
    <property type="project" value="UniProtKB-KW"/>
</dbReference>
<dbReference type="GO" id="GO:0003824">
    <property type="term" value="F:catalytic activity"/>
    <property type="evidence" value="ECO:0007669"/>
    <property type="project" value="InterPro"/>
</dbReference>
<dbReference type="SFLD" id="SFLDG01386">
    <property type="entry name" value="main_SPASM_domain-containing"/>
    <property type="match status" value="1"/>
</dbReference>
<dbReference type="SUPFAM" id="SSF102114">
    <property type="entry name" value="Radical SAM enzymes"/>
    <property type="match status" value="1"/>
</dbReference>
<comment type="caution">
    <text evidence="8">The sequence shown here is derived from an EMBL/GenBank/DDBJ whole genome shotgun (WGS) entry which is preliminary data.</text>
</comment>
<protein>
    <submittedName>
        <fullName evidence="8">Radical SAM protein with 4Fe4S-binding SPASM domain</fullName>
    </submittedName>
</protein>
<dbReference type="InterPro" id="IPR017200">
    <property type="entry name" value="PqqE-like"/>
</dbReference>
<evidence type="ECO:0000256" key="4">
    <source>
        <dbReference type="ARBA" id="ARBA00022723"/>
    </source>
</evidence>
<keyword evidence="6" id="KW-0411">Iron-sulfur</keyword>
<dbReference type="CDD" id="cd01335">
    <property type="entry name" value="Radical_SAM"/>
    <property type="match status" value="1"/>
</dbReference>
<gene>
    <name evidence="8" type="ORF">HNQ81_002247</name>
</gene>
<comment type="cofactor">
    <cofactor evidence="1">
        <name>[4Fe-4S] cluster</name>
        <dbReference type="ChEBI" id="CHEBI:49883"/>
    </cofactor>
</comment>
<dbReference type="AlphaFoldDB" id="A0A840V652"/>
<organism evidence="8 9">
    <name type="scientific">Desulfoprunum benzoelyticum</name>
    <dbReference type="NCBI Taxonomy" id="1506996"/>
    <lineage>
        <taxon>Bacteria</taxon>
        <taxon>Pseudomonadati</taxon>
        <taxon>Thermodesulfobacteriota</taxon>
        <taxon>Desulfobulbia</taxon>
        <taxon>Desulfobulbales</taxon>
        <taxon>Desulfobulbaceae</taxon>
        <taxon>Desulfoprunum</taxon>
    </lineage>
</organism>
<accession>A0A840V652</accession>
<evidence type="ECO:0000256" key="6">
    <source>
        <dbReference type="ARBA" id="ARBA00023014"/>
    </source>
</evidence>
<dbReference type="SFLD" id="SFLDS00029">
    <property type="entry name" value="Radical_SAM"/>
    <property type="match status" value="1"/>
</dbReference>
<evidence type="ECO:0000256" key="3">
    <source>
        <dbReference type="ARBA" id="ARBA00022691"/>
    </source>
</evidence>
<dbReference type="InterPro" id="IPR058240">
    <property type="entry name" value="rSAM_sf"/>
</dbReference>
<dbReference type="PROSITE" id="PS51918">
    <property type="entry name" value="RADICAL_SAM"/>
    <property type="match status" value="1"/>
</dbReference>
<name>A0A840V652_9BACT</name>
<reference evidence="8 9" key="1">
    <citation type="submission" date="2020-08" db="EMBL/GenBank/DDBJ databases">
        <title>Genomic Encyclopedia of Type Strains, Phase IV (KMG-IV): sequencing the most valuable type-strain genomes for metagenomic binning, comparative biology and taxonomic classification.</title>
        <authorList>
            <person name="Goeker M."/>
        </authorList>
    </citation>
    <scope>NUCLEOTIDE SEQUENCE [LARGE SCALE GENOMIC DNA]</scope>
    <source>
        <strain evidence="8 9">DSM 28570</strain>
    </source>
</reference>
<dbReference type="GO" id="GO:0051539">
    <property type="term" value="F:4 iron, 4 sulfur cluster binding"/>
    <property type="evidence" value="ECO:0007669"/>
    <property type="project" value="UniProtKB-KW"/>
</dbReference>
<sequence>MDFEPKWIAWEITRRCNLRCVHCRSSSLLEAGDHPDFSLHQARLVLDDIASYASPVVVLSGGEPLLRSDVFDIASHGTGLGLRMCMATNGTLVTEAVCDGIKDSGIRMVSLSLDGARAETHDNFRNQAGAFAGTMNAIRLFNERGIPFLVNSSFTVRNRAEIPEIYRLVKQLGAKAWYMFMIVPTGRGEDIMDELIPEDIYDEILDWHYRMEKEEDELLMRPTCAPHYYRIVRQKAKEEGSSFKRRNLQFSTGGSKGCLAGQLICLIDVDGEILPCSYFPKSAGNVFQTPFKEIWEKSELFLQLRDFKSYKDNCGSCEYVGVCGGCRARAYAMTGDYLAQEPFCSYVPLKLRRQEDSTNPDSDQRPASQRP</sequence>
<keyword evidence="4" id="KW-0479">Metal-binding</keyword>
<dbReference type="PIRSF" id="PIRSF037420">
    <property type="entry name" value="PQQ_syn_pqqE"/>
    <property type="match status" value="1"/>
</dbReference>
<dbReference type="InterPro" id="IPR050377">
    <property type="entry name" value="Radical_SAM_PqqE_MftC-like"/>
</dbReference>
<dbReference type="Pfam" id="PF13186">
    <property type="entry name" value="SPASM"/>
    <property type="match status" value="1"/>
</dbReference>
<evidence type="ECO:0000256" key="1">
    <source>
        <dbReference type="ARBA" id="ARBA00001966"/>
    </source>
</evidence>
<dbReference type="NCBIfam" id="TIGR04085">
    <property type="entry name" value="rSAM_more_4Fe4S"/>
    <property type="match status" value="1"/>
</dbReference>
<keyword evidence="9" id="KW-1185">Reference proteome</keyword>
<keyword evidence="2" id="KW-0004">4Fe-4S</keyword>
<dbReference type="SMART" id="SM00729">
    <property type="entry name" value="Elp3"/>
    <property type="match status" value="1"/>
</dbReference>
<dbReference type="InterPro" id="IPR006638">
    <property type="entry name" value="Elp3/MiaA/NifB-like_rSAM"/>
</dbReference>
<dbReference type="InterPro" id="IPR007197">
    <property type="entry name" value="rSAM"/>
</dbReference>
<dbReference type="InterPro" id="IPR023885">
    <property type="entry name" value="4Fe4S-binding_SPASM_dom"/>
</dbReference>
<dbReference type="PANTHER" id="PTHR11228:SF7">
    <property type="entry name" value="PQQA PEPTIDE CYCLASE"/>
    <property type="match status" value="1"/>
</dbReference>
<evidence type="ECO:0000259" key="7">
    <source>
        <dbReference type="PROSITE" id="PS51918"/>
    </source>
</evidence>
<dbReference type="CDD" id="cd21123">
    <property type="entry name" value="SPASM_MftC-like"/>
    <property type="match status" value="1"/>
</dbReference>
<dbReference type="Pfam" id="PF04055">
    <property type="entry name" value="Radical_SAM"/>
    <property type="match status" value="1"/>
</dbReference>
<dbReference type="SFLD" id="SFLDG01067">
    <property type="entry name" value="SPASM/twitch_domain_containing"/>
    <property type="match status" value="1"/>
</dbReference>
<dbReference type="Proteomes" id="UP000539642">
    <property type="component" value="Unassembled WGS sequence"/>
</dbReference>
<evidence type="ECO:0000256" key="5">
    <source>
        <dbReference type="ARBA" id="ARBA00023004"/>
    </source>
</evidence>
<dbReference type="InterPro" id="IPR013785">
    <property type="entry name" value="Aldolase_TIM"/>
</dbReference>
<evidence type="ECO:0000313" key="9">
    <source>
        <dbReference type="Proteomes" id="UP000539642"/>
    </source>
</evidence>
<keyword evidence="3" id="KW-0949">S-adenosyl-L-methionine</keyword>
<evidence type="ECO:0000313" key="8">
    <source>
        <dbReference type="EMBL" id="MBB5348511.1"/>
    </source>
</evidence>
<dbReference type="EMBL" id="JACHEO010000012">
    <property type="protein sequence ID" value="MBB5348511.1"/>
    <property type="molecule type" value="Genomic_DNA"/>
</dbReference>